<keyword evidence="3" id="KW-0378">Hydrolase</keyword>
<evidence type="ECO:0000256" key="1">
    <source>
        <dbReference type="ARBA" id="ARBA00008683"/>
    </source>
</evidence>
<keyword evidence="2" id="KW-0645">Protease</keyword>
<dbReference type="PANTHER" id="PTHR42987">
    <property type="entry name" value="PEPTIDASE S49"/>
    <property type="match status" value="1"/>
</dbReference>
<evidence type="ECO:0000313" key="8">
    <source>
        <dbReference type="Proteomes" id="UP000217838"/>
    </source>
</evidence>
<evidence type="ECO:0000256" key="2">
    <source>
        <dbReference type="ARBA" id="ARBA00022670"/>
    </source>
</evidence>
<keyword evidence="5" id="KW-0812">Transmembrane</keyword>
<keyword evidence="5" id="KW-1133">Transmembrane helix</keyword>
<dbReference type="EMBL" id="NVUU01000089">
    <property type="protein sequence ID" value="PCI92698.1"/>
    <property type="molecule type" value="Genomic_DNA"/>
</dbReference>
<comment type="similarity">
    <text evidence="1">Belongs to the peptidase S49 family.</text>
</comment>
<evidence type="ECO:0000256" key="5">
    <source>
        <dbReference type="SAM" id="Phobius"/>
    </source>
</evidence>
<dbReference type="InterPro" id="IPR002142">
    <property type="entry name" value="Peptidase_S49"/>
</dbReference>
<dbReference type="InterPro" id="IPR047272">
    <property type="entry name" value="S49_SppA_C"/>
</dbReference>
<gene>
    <name evidence="7" type="ORF">COB11_06790</name>
</gene>
<comment type="caution">
    <text evidence="7">The sequence shown here is derived from an EMBL/GenBank/DDBJ whole genome shotgun (WGS) entry which is preliminary data.</text>
</comment>
<dbReference type="GO" id="GO:0008236">
    <property type="term" value="F:serine-type peptidase activity"/>
    <property type="evidence" value="ECO:0007669"/>
    <property type="project" value="UniProtKB-KW"/>
</dbReference>
<evidence type="ECO:0000259" key="6">
    <source>
        <dbReference type="Pfam" id="PF01343"/>
    </source>
</evidence>
<dbReference type="InterPro" id="IPR029045">
    <property type="entry name" value="ClpP/crotonase-like_dom_sf"/>
</dbReference>
<accession>A0A2A4YCX8</accession>
<keyword evidence="5" id="KW-0472">Membrane</keyword>
<dbReference type="PANTHER" id="PTHR42987:SF4">
    <property type="entry name" value="PROTEASE SOHB-RELATED"/>
    <property type="match status" value="1"/>
</dbReference>
<protein>
    <submittedName>
        <fullName evidence="7">Peptidase</fullName>
    </submittedName>
</protein>
<dbReference type="Pfam" id="PF01343">
    <property type="entry name" value="Peptidase_S49"/>
    <property type="match status" value="1"/>
</dbReference>
<evidence type="ECO:0000256" key="3">
    <source>
        <dbReference type="ARBA" id="ARBA00022801"/>
    </source>
</evidence>
<evidence type="ECO:0000256" key="4">
    <source>
        <dbReference type="ARBA" id="ARBA00022825"/>
    </source>
</evidence>
<organism evidence="7 8">
    <name type="scientific">Aerophobetes bacterium</name>
    <dbReference type="NCBI Taxonomy" id="2030807"/>
    <lineage>
        <taxon>Bacteria</taxon>
        <taxon>Candidatus Aerophobota</taxon>
    </lineage>
</organism>
<dbReference type="Gene3D" id="3.90.226.10">
    <property type="entry name" value="2-enoyl-CoA Hydratase, Chain A, domain 1"/>
    <property type="match status" value="1"/>
</dbReference>
<dbReference type="Gene3D" id="6.20.330.10">
    <property type="match status" value="1"/>
</dbReference>
<keyword evidence="4" id="KW-0720">Serine protease</keyword>
<evidence type="ECO:0000313" key="7">
    <source>
        <dbReference type="EMBL" id="PCI92698.1"/>
    </source>
</evidence>
<dbReference type="SUPFAM" id="SSF52096">
    <property type="entry name" value="ClpP/crotonase"/>
    <property type="match status" value="1"/>
</dbReference>
<name>A0A2A4YCX8_UNCAE</name>
<reference evidence="8" key="1">
    <citation type="submission" date="2017-08" db="EMBL/GenBank/DDBJ databases">
        <title>A dynamic microbial community with high functional redundancy inhabits the cold, oxic subseafloor aquifer.</title>
        <authorList>
            <person name="Tully B.J."/>
            <person name="Wheat C.G."/>
            <person name="Glazer B.T."/>
            <person name="Huber J.A."/>
        </authorList>
    </citation>
    <scope>NUCLEOTIDE SEQUENCE [LARGE SCALE GENOMIC DNA]</scope>
</reference>
<sequence length="348" mass="38075">MNISRESIFISAIRSFCNAFFAILGVVVCVVLIAVLIAFAMGGSSSVHKNQISLLPDANGNRDLLPITSPAILKINIDGIIGTGKLTAKQIEHKLLESQEGMLKNNRVKGILLHIDTPGGGVTDSNGIFEAIKAYKDKYNIPIFAYVDGMCASGGMYISSATDRIYASEISIIGSVGVILGPVFNFHGLMEKWGIKAKTIAKGIDKAMLNPFTEWKNGEDQSLLVITDYMYKHFVDLVVEARPKLNKSKLINDYGAQVYIAPTAAKLGFIDDGYSSYTKALKDLTMAAGIKDGEKYQVVELKTPKSFVLEVLENQTTSTSFGGLKQFLSSKKEVFELNEPFLYLYQPN</sequence>
<feature type="transmembrane region" description="Helical" evidence="5">
    <location>
        <begin position="20"/>
        <end position="41"/>
    </location>
</feature>
<dbReference type="CDD" id="cd07023">
    <property type="entry name" value="S49_Sppa_N_C"/>
    <property type="match status" value="1"/>
</dbReference>
<dbReference type="Proteomes" id="UP000217838">
    <property type="component" value="Unassembled WGS sequence"/>
</dbReference>
<dbReference type="AlphaFoldDB" id="A0A2A4YCX8"/>
<feature type="domain" description="Peptidase S49" evidence="6">
    <location>
        <begin position="138"/>
        <end position="289"/>
    </location>
</feature>
<proteinExistence type="inferred from homology"/>
<dbReference type="GO" id="GO:0006508">
    <property type="term" value="P:proteolysis"/>
    <property type="evidence" value="ECO:0007669"/>
    <property type="project" value="UniProtKB-KW"/>
</dbReference>